<evidence type="ECO:0000313" key="3">
    <source>
        <dbReference type="EnsemblMetazoa" id="ASTEI04157-PA"/>
    </source>
</evidence>
<dbReference type="SMART" id="SM00020">
    <property type="entry name" value="Tryp_SPc"/>
    <property type="match status" value="1"/>
</dbReference>
<dbReference type="OrthoDB" id="6261922at2759"/>
<evidence type="ECO:0000256" key="2">
    <source>
        <dbReference type="ARBA" id="ARBA00024195"/>
    </source>
</evidence>
<dbReference type="STRING" id="30069.A0A182Y6S1"/>
<dbReference type="InterPro" id="IPR001314">
    <property type="entry name" value="Peptidase_S1A"/>
</dbReference>
<evidence type="ECO:0000313" key="4">
    <source>
        <dbReference type="Proteomes" id="UP000076408"/>
    </source>
</evidence>
<sequence>MYFLTVITLLVVALYNTEANVIKQLPEACDGGYCLPKHLCPSGTIEDVPTMERNNRLTLQVDGPNECGDFMKICCKGPSSSFENIPTSMYEVTQGDYKCGMSNPEGLVYDVESNLTYAKYAEFPWTVAIFKMSFSSNNIELTYVGGGTLIHPKFVVTAAHTLEKPHRYVARFGEWNIQSDAEIYPSQDIGIEEHILHPSFGNTCTPTNDIALAVLKQSVIYTDHIRPICLPTAQDALDAERCIATGWGTDSRTKQLPPIMKRVELNVVPRGLCQMLYRLADGDQYFDLHRSSLCAGAVAGQDTCDKDGGTPMACPREDGSYALVGITSWGLECGRTDAPGVYVDVSKFVCWINNTIEGYEELHAEE</sequence>
<name>A0A182Y6S1_ANOST</name>
<dbReference type="FunFam" id="2.40.10.10:FF:000002">
    <property type="entry name" value="Transmembrane protease serine"/>
    <property type="match status" value="1"/>
</dbReference>
<organism evidence="3 4">
    <name type="scientific">Anopheles stephensi</name>
    <name type="common">Indo-Pakistan malaria mosquito</name>
    <dbReference type="NCBI Taxonomy" id="30069"/>
    <lineage>
        <taxon>Eukaryota</taxon>
        <taxon>Metazoa</taxon>
        <taxon>Ecdysozoa</taxon>
        <taxon>Arthropoda</taxon>
        <taxon>Hexapoda</taxon>
        <taxon>Insecta</taxon>
        <taxon>Pterygota</taxon>
        <taxon>Neoptera</taxon>
        <taxon>Endopterygota</taxon>
        <taxon>Diptera</taxon>
        <taxon>Nematocera</taxon>
        <taxon>Culicoidea</taxon>
        <taxon>Culicidae</taxon>
        <taxon>Anophelinae</taxon>
        <taxon>Anopheles</taxon>
    </lineage>
</organism>
<dbReference type="Proteomes" id="UP000076408">
    <property type="component" value="Unassembled WGS sequence"/>
</dbReference>
<dbReference type="VEuPathDB" id="VectorBase:ASTEI20_037256"/>
<dbReference type="VEuPathDB" id="VectorBase:ASTEI04157"/>
<dbReference type="KEGG" id="aste:118504892"/>
<dbReference type="SUPFAM" id="SSF50494">
    <property type="entry name" value="Trypsin-like serine proteases"/>
    <property type="match status" value="1"/>
</dbReference>
<dbReference type="Gene3D" id="2.40.10.10">
    <property type="entry name" value="Trypsin-like serine proteases"/>
    <property type="match status" value="2"/>
</dbReference>
<dbReference type="PROSITE" id="PS50240">
    <property type="entry name" value="TRYPSIN_DOM"/>
    <property type="match status" value="1"/>
</dbReference>
<dbReference type="InterPro" id="IPR001254">
    <property type="entry name" value="Trypsin_dom"/>
</dbReference>
<dbReference type="OMA" id="CLPKHLC"/>
<proteinExistence type="inferred from homology"/>
<dbReference type="GO" id="GO:0006508">
    <property type="term" value="P:proteolysis"/>
    <property type="evidence" value="ECO:0007669"/>
    <property type="project" value="InterPro"/>
</dbReference>
<protein>
    <submittedName>
        <fullName evidence="3">Uncharacterized protein</fullName>
    </submittedName>
</protein>
<dbReference type="CDD" id="cd00190">
    <property type="entry name" value="Tryp_SPc"/>
    <property type="match status" value="1"/>
</dbReference>
<dbReference type="Pfam" id="PF00089">
    <property type="entry name" value="Trypsin"/>
    <property type="match status" value="1"/>
</dbReference>
<keyword evidence="4" id="KW-1185">Reference proteome</keyword>
<dbReference type="VEuPathDB" id="VectorBase:ASTE002934"/>
<dbReference type="InterPro" id="IPR043504">
    <property type="entry name" value="Peptidase_S1_PA_chymotrypsin"/>
</dbReference>
<reference evidence="3" key="2">
    <citation type="submission" date="2020-05" db="UniProtKB">
        <authorList>
            <consortium name="EnsemblMetazoa"/>
        </authorList>
    </citation>
    <scope>IDENTIFICATION</scope>
    <source>
        <strain evidence="3">Indian</strain>
    </source>
</reference>
<dbReference type="PANTHER" id="PTHR24258:SF129">
    <property type="entry name" value="LP15124P-RELATED"/>
    <property type="match status" value="1"/>
</dbReference>
<dbReference type="PANTHER" id="PTHR24258">
    <property type="entry name" value="SERINE PROTEASE-RELATED"/>
    <property type="match status" value="1"/>
</dbReference>
<reference evidence="4" key="1">
    <citation type="journal article" date="2014" name="Genome Biol.">
        <title>Genome analysis of a major urban malaria vector mosquito, Anopheles stephensi.</title>
        <authorList>
            <person name="Jiang X."/>
            <person name="Peery A."/>
            <person name="Hall A.B."/>
            <person name="Sharma A."/>
            <person name="Chen X.G."/>
            <person name="Waterhouse R.M."/>
            <person name="Komissarov A."/>
            <person name="Riehle M.M."/>
            <person name="Shouche Y."/>
            <person name="Sharakhova M.V."/>
            <person name="Lawson D."/>
            <person name="Pakpour N."/>
            <person name="Arensburger P."/>
            <person name="Davidson V.L."/>
            <person name="Eiglmeier K."/>
            <person name="Emrich S."/>
            <person name="George P."/>
            <person name="Kennedy R.C."/>
            <person name="Mane S.P."/>
            <person name="Maslen G."/>
            <person name="Oringanje C."/>
            <person name="Qi Y."/>
            <person name="Settlage R."/>
            <person name="Tojo M."/>
            <person name="Tubio J.M."/>
            <person name="Unger M.F."/>
            <person name="Wang B."/>
            <person name="Vernick K.D."/>
            <person name="Ribeiro J.M."/>
            <person name="James A.A."/>
            <person name="Michel K."/>
            <person name="Riehle M.A."/>
            <person name="Luckhart S."/>
            <person name="Sharakhov I.V."/>
            <person name="Tu Z."/>
        </authorList>
    </citation>
    <scope>NUCLEOTIDE SEQUENCE [LARGE SCALE GENOMIC DNA]</scope>
    <source>
        <strain evidence="4">Indian</strain>
    </source>
</reference>
<dbReference type="RefSeq" id="XP_035895844.1">
    <property type="nucleotide sequence ID" value="XM_036039951.1"/>
</dbReference>
<accession>A0A182Y6S1</accession>
<keyword evidence="1" id="KW-1015">Disulfide bond</keyword>
<dbReference type="GeneID" id="118504892"/>
<dbReference type="AlphaFoldDB" id="A0A182Y6S1"/>
<dbReference type="GO" id="GO:0004252">
    <property type="term" value="F:serine-type endopeptidase activity"/>
    <property type="evidence" value="ECO:0007669"/>
    <property type="project" value="InterPro"/>
</dbReference>
<comment type="similarity">
    <text evidence="2">Belongs to the peptidase S1 family. CLIP subfamily.</text>
</comment>
<dbReference type="InterPro" id="IPR009003">
    <property type="entry name" value="Peptidase_S1_PA"/>
</dbReference>
<dbReference type="PRINTS" id="PR00722">
    <property type="entry name" value="CHYMOTRYPSIN"/>
</dbReference>
<evidence type="ECO:0000256" key="1">
    <source>
        <dbReference type="ARBA" id="ARBA00023157"/>
    </source>
</evidence>
<dbReference type="EnsemblMetazoa" id="ASTEI04157-RA">
    <property type="protein sequence ID" value="ASTEI04157-PA"/>
    <property type="gene ID" value="ASTEI04157"/>
</dbReference>